<dbReference type="AlphaFoldDB" id="A0A914PJ25"/>
<keyword evidence="1" id="KW-1185">Reference proteome</keyword>
<proteinExistence type="predicted"/>
<organism evidence="1 2">
    <name type="scientific">Panagrolaimus davidi</name>
    <dbReference type="NCBI Taxonomy" id="227884"/>
    <lineage>
        <taxon>Eukaryota</taxon>
        <taxon>Metazoa</taxon>
        <taxon>Ecdysozoa</taxon>
        <taxon>Nematoda</taxon>
        <taxon>Chromadorea</taxon>
        <taxon>Rhabditida</taxon>
        <taxon>Tylenchina</taxon>
        <taxon>Panagrolaimomorpha</taxon>
        <taxon>Panagrolaimoidea</taxon>
        <taxon>Panagrolaimidae</taxon>
        <taxon>Panagrolaimus</taxon>
    </lineage>
</organism>
<name>A0A914PJ25_9BILA</name>
<protein>
    <submittedName>
        <fullName evidence="2">Uncharacterized protein</fullName>
    </submittedName>
</protein>
<accession>A0A914PJ25</accession>
<dbReference type="Proteomes" id="UP000887578">
    <property type="component" value="Unplaced"/>
</dbReference>
<dbReference type="WBParaSite" id="PDA_v2.g15737.t1">
    <property type="protein sequence ID" value="PDA_v2.g15737.t1"/>
    <property type="gene ID" value="PDA_v2.g15737"/>
</dbReference>
<evidence type="ECO:0000313" key="2">
    <source>
        <dbReference type="WBParaSite" id="PDA_v2.g15737.t1"/>
    </source>
</evidence>
<sequence>MLVTLLMSDYKSTITANFKLFHEENKTDIVEVSNVFSANLNDNSPAQSLCVNSNNFLCNYDLTKPFNFTSQGLFFDIDVTFDNIGTSLWDGFVDDGTFNSFDGSLFSLENACNIISYPNELRTQCCASFIPAPKVTSNYPKCKNFRSRWSILNVDDNYSIFATSVVNYTLEDNAVSANGDFNGPANFSCEYSFNNYGISIM</sequence>
<evidence type="ECO:0000313" key="1">
    <source>
        <dbReference type="Proteomes" id="UP000887578"/>
    </source>
</evidence>
<reference evidence="2" key="1">
    <citation type="submission" date="2022-11" db="UniProtKB">
        <authorList>
            <consortium name="WormBaseParasite"/>
        </authorList>
    </citation>
    <scope>IDENTIFICATION</scope>
</reference>